<evidence type="ECO:0000313" key="2">
    <source>
        <dbReference type="Proteomes" id="UP001202887"/>
    </source>
</evidence>
<organism evidence="1 2">
    <name type="scientific">Novacetimonas hansenii</name>
    <name type="common">Komagataeibacter hansenii</name>
    <dbReference type="NCBI Taxonomy" id="436"/>
    <lineage>
        <taxon>Bacteria</taxon>
        <taxon>Pseudomonadati</taxon>
        <taxon>Pseudomonadota</taxon>
        <taxon>Alphaproteobacteria</taxon>
        <taxon>Acetobacterales</taxon>
        <taxon>Acetobacteraceae</taxon>
        <taxon>Novacetimonas</taxon>
    </lineage>
</organism>
<accession>A0AAW5EMR5</accession>
<dbReference type="RefSeq" id="WP_247066299.1">
    <property type="nucleotide sequence ID" value="NZ_CP094848.1"/>
</dbReference>
<gene>
    <name evidence="1" type="ORF">K1W68_03350</name>
</gene>
<sequence>MSRLGPNQLTALQVSRHRDGSICDGGGLWLVASGGSRLWEMRYTSPATGKRRQMGDATYLPSVVFVDGTECPLACAMDGLAARQFCQKIAAVHDWPVKDGRALDESREVAQTRIMASLDDNDRKIVDGVGMVNMPGTGRIAAMFAHDAGLPYGFAVEAVTRRLTALFRQMVIPGQDTDEHRQAAMDAAMDKMAELYRGEKPQPSLSELGTHGAGVVIADYCHDRNRTDDDYQRALTATLEALGDLWTERSIGEVERDRMTDEVMDTSLRRWFALTGREVAG</sequence>
<comment type="caution">
    <text evidence="1">The sequence shown here is derived from an EMBL/GenBank/DDBJ whole genome shotgun (WGS) entry which is preliminary data.</text>
</comment>
<evidence type="ECO:0000313" key="1">
    <source>
        <dbReference type="EMBL" id="MCJ8353034.1"/>
    </source>
</evidence>
<dbReference type="EMBL" id="JAIBCX010000005">
    <property type="protein sequence ID" value="MCJ8353034.1"/>
    <property type="molecule type" value="Genomic_DNA"/>
</dbReference>
<proteinExistence type="predicted"/>
<dbReference type="GO" id="GO:0003677">
    <property type="term" value="F:DNA binding"/>
    <property type="evidence" value="ECO:0007669"/>
    <property type="project" value="UniProtKB-KW"/>
</dbReference>
<reference evidence="1" key="1">
    <citation type="journal article" date="2021" name="Polymers (Basel)">
        <title>Highly Stretchable Bacterial Cellulose Produced by Komagataeibacter hansenii SI1.</title>
        <authorList>
            <person name="Cielecka I."/>
            <person name="Ryngajllo M."/>
            <person name="Maniukiewicz W."/>
            <person name="Bielecki S."/>
        </authorList>
    </citation>
    <scope>NUCLEOTIDE SEQUENCE</scope>
    <source>
        <strain evidence="1">SI1</strain>
    </source>
</reference>
<protein>
    <submittedName>
        <fullName evidence="1">Arm DNA-binding domain-containing protein</fullName>
    </submittedName>
</protein>
<reference evidence="1" key="2">
    <citation type="submission" date="2022-03" db="EMBL/GenBank/DDBJ databases">
        <authorList>
            <person name="Ryngajllo M."/>
            <person name="Jacek P."/>
            <person name="Kubiak K."/>
        </authorList>
    </citation>
    <scope>NUCLEOTIDE SEQUENCE</scope>
    <source>
        <strain evidence="1">SI1</strain>
    </source>
</reference>
<dbReference type="Proteomes" id="UP001202887">
    <property type="component" value="Unassembled WGS sequence"/>
</dbReference>
<name>A0AAW5EMR5_NOVHA</name>
<keyword evidence="1" id="KW-0238">DNA-binding</keyword>
<dbReference type="AlphaFoldDB" id="A0AAW5EMR5"/>